<dbReference type="EMBL" id="JACXAE010000067">
    <property type="protein sequence ID" value="MBD2774214.1"/>
    <property type="molecule type" value="Genomic_DNA"/>
</dbReference>
<evidence type="ECO:0008006" key="4">
    <source>
        <dbReference type="Google" id="ProtNLM"/>
    </source>
</evidence>
<dbReference type="Gene3D" id="3.90.1300.10">
    <property type="entry name" value="Amidase signature (AS) domain"/>
    <property type="match status" value="2"/>
</dbReference>
<sequence length="189" mass="20864">MAHTLTRISFVTTTVMMLSVLPYSTQAVTFNLESATIADINDAFDAGALTSKQLTQLYLNRINAYDQQGPNLNSIITINPLALETAAALDLERSTQVYDETTLPPEENPEYLLYLQNREELTTTVKNVFQTLNLDAFLYPTIVLKPSLIGEPYPEGYPANALVSSFTEFPAMVVPAGFTADGLQWELSC</sequence>
<evidence type="ECO:0000256" key="1">
    <source>
        <dbReference type="SAM" id="SignalP"/>
    </source>
</evidence>
<keyword evidence="1" id="KW-0732">Signal</keyword>
<evidence type="ECO:0000313" key="3">
    <source>
        <dbReference type="Proteomes" id="UP000629098"/>
    </source>
</evidence>
<comment type="caution">
    <text evidence="2">The sequence shown here is derived from an EMBL/GenBank/DDBJ whole genome shotgun (WGS) entry which is preliminary data.</text>
</comment>
<reference evidence="2" key="1">
    <citation type="submission" date="2020-09" db="EMBL/GenBank/DDBJ databases">
        <title>Iningainema tapete sp. nov. (Scytonemataceae, Cyanobacteria) from greenhouses in central Florida (USA) produces two types of nodularin with biosynthetic potential for microcystin-LR and anabaenopeptins.</title>
        <authorList>
            <person name="Berthold D.E."/>
            <person name="Lefler F.W."/>
            <person name="Huang I.-S."/>
            <person name="Abdulla H."/>
            <person name="Zimba P.V."/>
            <person name="Laughinghouse H.D. IV."/>
        </authorList>
    </citation>
    <scope>NUCLEOTIDE SEQUENCE</scope>
    <source>
        <strain evidence="2">BLCCT55</strain>
    </source>
</reference>
<organism evidence="2 3">
    <name type="scientific">Iningainema tapete BLCC-T55</name>
    <dbReference type="NCBI Taxonomy" id="2748662"/>
    <lineage>
        <taxon>Bacteria</taxon>
        <taxon>Bacillati</taxon>
        <taxon>Cyanobacteriota</taxon>
        <taxon>Cyanophyceae</taxon>
        <taxon>Nostocales</taxon>
        <taxon>Scytonemataceae</taxon>
        <taxon>Iningainema tapete</taxon>
    </lineage>
</organism>
<feature type="chain" id="PRO_5035173047" description="Amidase" evidence="1">
    <location>
        <begin position="28"/>
        <end position="189"/>
    </location>
</feature>
<dbReference type="PANTHER" id="PTHR42678">
    <property type="entry name" value="AMIDASE"/>
    <property type="match status" value="1"/>
</dbReference>
<dbReference type="SUPFAM" id="SSF75304">
    <property type="entry name" value="Amidase signature (AS) enzymes"/>
    <property type="match status" value="2"/>
</dbReference>
<feature type="signal peptide" evidence="1">
    <location>
        <begin position="1"/>
        <end position="27"/>
    </location>
</feature>
<name>A0A8J6XM44_9CYAN</name>
<dbReference type="PANTHER" id="PTHR42678:SF34">
    <property type="entry name" value="OS04G0183300 PROTEIN"/>
    <property type="match status" value="1"/>
</dbReference>
<dbReference type="AlphaFoldDB" id="A0A8J6XM44"/>
<dbReference type="RefSeq" id="WP_190830939.1">
    <property type="nucleotide sequence ID" value="NZ_CAWPPI010000067.1"/>
</dbReference>
<accession>A0A8J6XM44</accession>
<protein>
    <recommendedName>
        <fullName evidence="4">Amidase</fullName>
    </recommendedName>
</protein>
<evidence type="ECO:0000313" key="2">
    <source>
        <dbReference type="EMBL" id="MBD2774214.1"/>
    </source>
</evidence>
<keyword evidence="3" id="KW-1185">Reference proteome</keyword>
<dbReference type="Proteomes" id="UP000629098">
    <property type="component" value="Unassembled WGS sequence"/>
</dbReference>
<gene>
    <name evidence="2" type="ORF">ICL16_19585</name>
</gene>
<proteinExistence type="predicted"/>
<dbReference type="InterPro" id="IPR036928">
    <property type="entry name" value="AS_sf"/>
</dbReference>